<dbReference type="InParanoid" id="A0A1Y1UDS8"/>
<dbReference type="RefSeq" id="XP_021869861.1">
    <property type="nucleotide sequence ID" value="XM_022019225.1"/>
</dbReference>
<evidence type="ECO:0000256" key="2">
    <source>
        <dbReference type="ARBA" id="ARBA00023125"/>
    </source>
</evidence>
<dbReference type="Gene3D" id="1.10.30.10">
    <property type="entry name" value="High mobility group box domain"/>
    <property type="match status" value="2"/>
</dbReference>
<reference evidence="6 7" key="1">
    <citation type="submission" date="2017-03" db="EMBL/GenBank/DDBJ databases">
        <title>Widespread Adenine N6-methylation of Active Genes in Fungi.</title>
        <authorList>
            <consortium name="DOE Joint Genome Institute"/>
            <person name="Mondo S.J."/>
            <person name="Dannebaum R.O."/>
            <person name="Kuo R.C."/>
            <person name="Louie K.B."/>
            <person name="Bewick A.J."/>
            <person name="Labutti K."/>
            <person name="Haridas S."/>
            <person name="Kuo A."/>
            <person name="Salamov A."/>
            <person name="Ahrendt S.R."/>
            <person name="Lau R."/>
            <person name="Bowen B.P."/>
            <person name="Lipzen A."/>
            <person name="Sullivan W."/>
            <person name="Andreopoulos W.B."/>
            <person name="Clum A."/>
            <person name="Lindquist E."/>
            <person name="Daum C."/>
            <person name="Northen T.R."/>
            <person name="Ramamoorthy G."/>
            <person name="Schmitz R.J."/>
            <person name="Gryganskyi A."/>
            <person name="Culley D."/>
            <person name="Magnuson J."/>
            <person name="James T.Y."/>
            <person name="O'Malley M.A."/>
            <person name="Stajich J.E."/>
            <person name="Spatafora J.W."/>
            <person name="Visel A."/>
            <person name="Grigoriev I.V."/>
        </authorList>
    </citation>
    <scope>NUCLEOTIDE SEQUENCE [LARGE SCALE GENOMIC DNA]</scope>
    <source>
        <strain evidence="6 7">NRRL Y-17943</strain>
    </source>
</reference>
<dbReference type="Pfam" id="PF09011">
    <property type="entry name" value="HMG_box_2"/>
    <property type="match status" value="1"/>
</dbReference>
<dbReference type="InterPro" id="IPR051762">
    <property type="entry name" value="UBF1"/>
</dbReference>
<evidence type="ECO:0000256" key="3">
    <source>
        <dbReference type="ARBA" id="ARBA00023242"/>
    </source>
</evidence>
<dbReference type="STRING" id="4999.A0A1Y1UDS8"/>
<dbReference type="AlphaFoldDB" id="A0A1Y1UDS8"/>
<dbReference type="GO" id="GO:0003677">
    <property type="term" value="F:DNA binding"/>
    <property type="evidence" value="ECO:0007669"/>
    <property type="project" value="UniProtKB-UniRule"/>
</dbReference>
<evidence type="ECO:0000259" key="5">
    <source>
        <dbReference type="PROSITE" id="PS50118"/>
    </source>
</evidence>
<evidence type="ECO:0000256" key="1">
    <source>
        <dbReference type="ARBA" id="ARBA00004123"/>
    </source>
</evidence>
<dbReference type="SUPFAM" id="SSF47095">
    <property type="entry name" value="HMG-box"/>
    <property type="match status" value="2"/>
</dbReference>
<sequence length="212" mass="23887">MLHLVRATRLQATVGASLLNNSARAFSSSALSLKYTKSQREELELHGLQPPPKAPTLPYGAFVRDFYANGSGGDKVPVTQASAEIKEAWGKLSAAEKSKYQEEYKQARQRYQQEFETYMASLSKKDLNNVEKIIGRIRMPGGRQAATNKDGEPRKVSGYIKFSQDLRSSGKIDIEQWTGRDRVIEFAKEAGRQWKALDQSERDSWNQRAKGE</sequence>
<dbReference type="PROSITE" id="PS50118">
    <property type="entry name" value="HMG_BOX_2"/>
    <property type="match status" value="2"/>
</dbReference>
<dbReference type="PANTHER" id="PTHR46318">
    <property type="entry name" value="UPSTREAM BINDING TRANSCRIPTION FACTOR"/>
    <property type="match status" value="1"/>
</dbReference>
<dbReference type="GeneID" id="33561034"/>
<proteinExistence type="predicted"/>
<evidence type="ECO:0000256" key="4">
    <source>
        <dbReference type="PROSITE-ProRule" id="PRU00267"/>
    </source>
</evidence>
<feature type="DNA-binding region" description="HMG box" evidence="4">
    <location>
        <begin position="152"/>
        <end position="212"/>
    </location>
</feature>
<gene>
    <name evidence="6" type="ORF">BD324DRAFT_71992</name>
</gene>
<comment type="subcellular location">
    <subcellularLocation>
        <location evidence="1">Nucleus</location>
    </subcellularLocation>
</comment>
<keyword evidence="3 4" id="KW-0539">Nucleus</keyword>
<dbReference type="InterPro" id="IPR036910">
    <property type="entry name" value="HMG_box_dom_sf"/>
</dbReference>
<keyword evidence="2 4" id="KW-0238">DNA-binding</keyword>
<dbReference type="GO" id="GO:0005634">
    <property type="term" value="C:nucleus"/>
    <property type="evidence" value="ECO:0007669"/>
    <property type="project" value="UniProtKB-SubCell"/>
</dbReference>
<dbReference type="OrthoDB" id="1919336at2759"/>
<keyword evidence="7" id="KW-1185">Reference proteome</keyword>
<dbReference type="SMART" id="SM00398">
    <property type="entry name" value="HMG"/>
    <property type="match status" value="2"/>
</dbReference>
<feature type="domain" description="HMG box" evidence="5">
    <location>
        <begin position="52"/>
        <end position="119"/>
    </location>
</feature>
<accession>A0A1Y1UDS8</accession>
<evidence type="ECO:0000313" key="7">
    <source>
        <dbReference type="Proteomes" id="UP000193218"/>
    </source>
</evidence>
<feature type="domain" description="HMG box" evidence="5">
    <location>
        <begin position="152"/>
        <end position="212"/>
    </location>
</feature>
<dbReference type="InterPro" id="IPR009071">
    <property type="entry name" value="HMG_box_dom"/>
</dbReference>
<organism evidence="6 7">
    <name type="scientific">Kockovaella imperatae</name>
    <dbReference type="NCBI Taxonomy" id="4999"/>
    <lineage>
        <taxon>Eukaryota</taxon>
        <taxon>Fungi</taxon>
        <taxon>Dikarya</taxon>
        <taxon>Basidiomycota</taxon>
        <taxon>Agaricomycotina</taxon>
        <taxon>Tremellomycetes</taxon>
        <taxon>Tremellales</taxon>
        <taxon>Cuniculitremaceae</taxon>
        <taxon>Kockovaella</taxon>
    </lineage>
</organism>
<evidence type="ECO:0000313" key="6">
    <source>
        <dbReference type="EMBL" id="ORX35697.1"/>
    </source>
</evidence>
<protein>
    <recommendedName>
        <fullName evidence="5">HMG box domain-containing protein</fullName>
    </recommendedName>
</protein>
<name>A0A1Y1UDS8_9TREE</name>
<dbReference type="Proteomes" id="UP000193218">
    <property type="component" value="Unassembled WGS sequence"/>
</dbReference>
<dbReference type="EMBL" id="NBSH01000010">
    <property type="protein sequence ID" value="ORX35697.1"/>
    <property type="molecule type" value="Genomic_DNA"/>
</dbReference>
<comment type="caution">
    <text evidence="6">The sequence shown here is derived from an EMBL/GenBank/DDBJ whole genome shotgun (WGS) entry which is preliminary data.</text>
</comment>
<feature type="DNA-binding region" description="HMG box" evidence="4">
    <location>
        <begin position="52"/>
        <end position="119"/>
    </location>
</feature>